<proteinExistence type="predicted"/>
<dbReference type="GeneID" id="117647227"/>
<dbReference type="Proteomes" id="UP000515158">
    <property type="component" value="Unplaced"/>
</dbReference>
<dbReference type="AlphaFoldDB" id="A0A6P8ZB53"/>
<keyword evidence="1" id="KW-1185">Reference proteome</keyword>
<accession>A0A6P8ZB53</accession>
<name>A0A6P8ZB53_THRPL</name>
<organism evidence="2">
    <name type="scientific">Thrips palmi</name>
    <name type="common">Melon thrips</name>
    <dbReference type="NCBI Taxonomy" id="161013"/>
    <lineage>
        <taxon>Eukaryota</taxon>
        <taxon>Metazoa</taxon>
        <taxon>Ecdysozoa</taxon>
        <taxon>Arthropoda</taxon>
        <taxon>Hexapoda</taxon>
        <taxon>Insecta</taxon>
        <taxon>Pterygota</taxon>
        <taxon>Neoptera</taxon>
        <taxon>Paraneoptera</taxon>
        <taxon>Thysanoptera</taxon>
        <taxon>Terebrantia</taxon>
        <taxon>Thripoidea</taxon>
        <taxon>Thripidae</taxon>
        <taxon>Thrips</taxon>
    </lineage>
</organism>
<evidence type="ECO:0000313" key="1">
    <source>
        <dbReference type="Proteomes" id="UP000515158"/>
    </source>
</evidence>
<sequence length="226" mass="26354">METFRTSYRRDFPWPWALPVRLSAWRPPEVTFDRPREGPPAPCPDCPCPEHSWAREPLAHYLCLAGKEARLHQRAQAVKHELQRCANRTRDEEQARRTKYPPLPGGEDWLTIYASDYTQKDMVPRLDYVGVLTELVSTGIPRAPLGRSLFATYDDPTVFRRSPHTVPVYRPDRPVRRPSKRDIWEQWYEDFPVDSEYAVAYSQTAYNTTRKCQPFKNPLLPQLAIG</sequence>
<evidence type="ECO:0000313" key="2">
    <source>
        <dbReference type="RefSeq" id="XP_034244762.1"/>
    </source>
</evidence>
<dbReference type="OrthoDB" id="7570424at2759"/>
<protein>
    <submittedName>
        <fullName evidence="2">Uncharacterized protein LOC117647227</fullName>
    </submittedName>
</protein>
<reference evidence="2" key="1">
    <citation type="submission" date="2025-08" db="UniProtKB">
        <authorList>
            <consortium name="RefSeq"/>
        </authorList>
    </citation>
    <scope>IDENTIFICATION</scope>
    <source>
        <tissue evidence="2">Total insect</tissue>
    </source>
</reference>
<dbReference type="RefSeq" id="XP_034244762.1">
    <property type="nucleotide sequence ID" value="XM_034388871.1"/>
</dbReference>
<dbReference type="InParanoid" id="A0A6P8ZB53"/>
<dbReference type="KEGG" id="tpal:117647227"/>
<gene>
    <name evidence="2" type="primary">LOC117647227</name>
</gene>